<dbReference type="OrthoDB" id="9815057at2"/>
<evidence type="ECO:0000256" key="1">
    <source>
        <dbReference type="SAM" id="Coils"/>
    </source>
</evidence>
<dbReference type="STRING" id="269670.SAMN02982927_02389"/>
<reference evidence="3" key="1">
    <citation type="submission" date="2016-10" db="EMBL/GenBank/DDBJ databases">
        <authorList>
            <person name="Varghese N."/>
            <person name="Submissions S."/>
        </authorList>
    </citation>
    <scope>NUCLEOTIDE SEQUENCE [LARGE SCALE GENOMIC DNA]</scope>
    <source>
        <strain evidence="3">ATCC 700379</strain>
    </source>
</reference>
<evidence type="ECO:0008006" key="4">
    <source>
        <dbReference type="Google" id="ProtNLM"/>
    </source>
</evidence>
<accession>A0A1I2TQG0</accession>
<protein>
    <recommendedName>
        <fullName evidence="4">Chromosome segregation ATPase</fullName>
    </recommendedName>
</protein>
<dbReference type="RefSeq" id="WP_093673249.1">
    <property type="nucleotide sequence ID" value="NZ_FOOY01000016.1"/>
</dbReference>
<gene>
    <name evidence="2" type="ORF">SAMN02982927_02389</name>
</gene>
<feature type="coiled-coil region" evidence="1">
    <location>
        <begin position="742"/>
        <end position="902"/>
    </location>
</feature>
<feature type="coiled-coil region" evidence="1">
    <location>
        <begin position="458"/>
        <end position="485"/>
    </location>
</feature>
<dbReference type="Proteomes" id="UP000198752">
    <property type="component" value="Unassembled WGS sequence"/>
</dbReference>
<name>A0A1I2TQG0_9BACL</name>
<proteinExistence type="predicted"/>
<organism evidence="2 3">
    <name type="scientific">Sporolactobacillus nakayamae</name>
    <dbReference type="NCBI Taxonomy" id="269670"/>
    <lineage>
        <taxon>Bacteria</taxon>
        <taxon>Bacillati</taxon>
        <taxon>Bacillota</taxon>
        <taxon>Bacilli</taxon>
        <taxon>Bacillales</taxon>
        <taxon>Sporolactobacillaceae</taxon>
        <taxon>Sporolactobacillus</taxon>
    </lineage>
</organism>
<keyword evidence="1" id="KW-0175">Coiled coil</keyword>
<feature type="coiled-coil region" evidence="1">
    <location>
        <begin position="232"/>
        <end position="265"/>
    </location>
</feature>
<evidence type="ECO:0000313" key="2">
    <source>
        <dbReference type="EMBL" id="SFG66409.1"/>
    </source>
</evidence>
<sequence>MPTISKIRLTNVIYEEGNKRYNDELFLFDGHNGAILIENGGGKTVFIQTALQAILPHTDLADRKIKNTLMLENAPAHIAIEWITNERPRRYVVTAVSLYTVKNGLDSLRYVYEYNENDPNGIEGIPFVRETREGKRAAERGEMQDYYAGMREKTLSAQTFKTIKEYKTFLEEQYTIISSEWESIVKINSSEGGVEAFFDECKNTNQLFDRLLIPTVEDSIVGHDSHLFADLFEQQLASLKNYKKLKETIEENKQISGELEKYSETYETLHEYQMDYEKAKQRAKGVWNEIILEHRKQIAAQEANSASLQEWKADSSAHALKSDSYTIFVEQSVLSARESKYKKALAAQTGIQEALQQNRHELHALKWAKAKQERTEQEDALRLFEQQLAQFDQKDDAGNLRDQLETARRELLGCYERDLAELAKIEQELGGQLQPILKQIEADEQTKKNASGKEKGLLARLSETKGAVKTRLEQLEKLKRELLSNPEQETVKEQLVKWQERDQLLDETIIKFNQQEKEALIYKKEAEERKAAVQTDRIETNRAMDRLRAELAAMEKAQRAVIEQLSALRRQWSALETVYLEPDSIEQRMLEKMNQITADREALFHKERIARRFVDDHADQSVFFGDTFMEKQLFSWKNQVDYLVSGVDYLQSMSEEERKNRLRYPLWPLTLVTTNTDKPRVVDKLNHVADRLQYPITVLTTEEALEVHERSAVRSWVAPSHWQGNTDAVTFAEWKKQIGIEAEKVTADRVAKEQELAEWKDALRAFRQFLMDYPYESTDEKKTKLGELTNKNEQLALELRREEQMLNDLDAQISNGREKTDQYREERHGLARYIEKGHEYLRVEKMVAEGRSLEQQLKEKLQLVEQELDAVNQKLNRLNAERGTLERRAADIKLQLQLLRQDDDYQSLSELTPAATNESKKVIKDKIDILRLKLREIDTARGEWIAKRDEAVRNIKRLTDEMELLRRSEGTIDESRAFPVDGKQQIQSLQDRIFAQIKEEKTCGDDVRQAETEKNKQEGKLDTLVIQFEKSYPNEERIAFDTYDGNVEEDLAAEIKHLNERKTYIDQEAVRIEQDRKAIESAKYNLEMFEEAHHFKAPDVSPISLTNEEILDFTYNRKKVVAATKHSLKENQGRVAEGASEVSSAQRAFRAFCRANISDVKLRQMAISGIETKQSYEAIIEFKKNMATRIESISHYAHEHIRQSDKDLQLFIDQIHTHLRTLAEELRQIPKKTKVKVQDDWKPIYAFKIPDWNEEEGKTRIRNYIEWILTQLEDERFLDEERRQDSGKVRKELDMWLQSKQLLRIVMDNEVLKVSCRKVANDNTVTTRAYSWEQSNIWSGGEKWSKNMTLFLGILNYVAEKKKHIQSSAKLHRAVILDNPFGQASSDHVLSPVFFVAQQLGFQIIALTALAEGKFLQDYFPVIYSCRLRGSSGSGKQVMTKEKWIRKAFFEDHDPQVLERLGETEQLGLFD</sequence>
<evidence type="ECO:0000313" key="3">
    <source>
        <dbReference type="Proteomes" id="UP000198752"/>
    </source>
</evidence>
<dbReference type="EMBL" id="FOOY01000016">
    <property type="protein sequence ID" value="SFG66409.1"/>
    <property type="molecule type" value="Genomic_DNA"/>
</dbReference>
<keyword evidence="3" id="KW-1185">Reference proteome</keyword>
<feature type="coiled-coil region" evidence="1">
    <location>
        <begin position="537"/>
        <end position="571"/>
    </location>
</feature>